<comment type="caution">
    <text evidence="8">The sequence shown here is derived from an EMBL/GenBank/DDBJ whole genome shotgun (WGS) entry which is preliminary data.</text>
</comment>
<dbReference type="PANTHER" id="PTHR30352:SF13">
    <property type="entry name" value="GLYCYL-RADICAL ENZYME ACTIVATING ENZYME YJJW-RELATED"/>
    <property type="match status" value="1"/>
</dbReference>
<dbReference type="InterPro" id="IPR013785">
    <property type="entry name" value="Aldolase_TIM"/>
</dbReference>
<dbReference type="PANTHER" id="PTHR30352">
    <property type="entry name" value="PYRUVATE FORMATE-LYASE-ACTIVATING ENZYME"/>
    <property type="match status" value="1"/>
</dbReference>
<dbReference type="GO" id="GO:0046872">
    <property type="term" value="F:metal ion binding"/>
    <property type="evidence" value="ECO:0007669"/>
    <property type="project" value="UniProtKB-KW"/>
</dbReference>
<evidence type="ECO:0000313" key="9">
    <source>
        <dbReference type="Proteomes" id="UP000004956"/>
    </source>
</evidence>
<keyword evidence="5" id="KW-0408">Iron</keyword>
<reference evidence="8 9" key="1">
    <citation type="submission" date="2011-11" db="EMBL/GenBank/DDBJ databases">
        <authorList>
            <person name="Weinstock G."/>
            <person name="Sodergren E."/>
            <person name="Clifton S."/>
            <person name="Fulton L."/>
            <person name="Fulton B."/>
            <person name="Courtney L."/>
            <person name="Fronick C."/>
            <person name="Harrison M."/>
            <person name="Strong C."/>
            <person name="Farmer C."/>
            <person name="Delahaunty K."/>
            <person name="Markovic C."/>
            <person name="Hall O."/>
            <person name="Minx P."/>
            <person name="Tomlinson C."/>
            <person name="Mitreva M."/>
            <person name="Hou S."/>
            <person name="Chen J."/>
            <person name="Wollam A."/>
            <person name="Pepin K.H."/>
            <person name="Johnson M."/>
            <person name="Bhonagiri V."/>
            <person name="Zhang X."/>
            <person name="Suruliraj S."/>
            <person name="Warren W."/>
            <person name="Chinwalla A."/>
            <person name="Mardis E.R."/>
            <person name="Wilson R.K."/>
        </authorList>
    </citation>
    <scope>NUCLEOTIDE SEQUENCE [LARGE SCALE GENOMIC DNA]</scope>
    <source>
        <strain evidence="8 9">YIT 11816</strain>
    </source>
</reference>
<organism evidence="8 9">
    <name type="scientific">Sutterella parvirubra YIT 11816</name>
    <dbReference type="NCBI Taxonomy" id="762967"/>
    <lineage>
        <taxon>Bacteria</taxon>
        <taxon>Pseudomonadati</taxon>
        <taxon>Pseudomonadota</taxon>
        <taxon>Betaproteobacteria</taxon>
        <taxon>Burkholderiales</taxon>
        <taxon>Sutterellaceae</taxon>
        <taxon>Sutterella</taxon>
    </lineage>
</organism>
<dbReference type="InterPro" id="IPR034457">
    <property type="entry name" value="Organic_radical-activating"/>
</dbReference>
<comment type="cofactor">
    <cofactor evidence="1">
        <name>[4Fe-4S] cluster</name>
        <dbReference type="ChEBI" id="CHEBI:49883"/>
    </cofactor>
</comment>
<dbReference type="PATRIC" id="fig|762967.3.peg.728"/>
<dbReference type="SFLD" id="SFLDS00029">
    <property type="entry name" value="Radical_SAM"/>
    <property type="match status" value="1"/>
</dbReference>
<evidence type="ECO:0000256" key="1">
    <source>
        <dbReference type="ARBA" id="ARBA00001966"/>
    </source>
</evidence>
<dbReference type="SFLD" id="SFLDG01094">
    <property type="entry name" value="Uncharacterised_Radical_SAM_Su"/>
    <property type="match status" value="1"/>
</dbReference>
<accession>H3KDV3</accession>
<evidence type="ECO:0000256" key="2">
    <source>
        <dbReference type="ARBA" id="ARBA00022485"/>
    </source>
</evidence>
<dbReference type="Gene3D" id="3.20.20.70">
    <property type="entry name" value="Aldolase class I"/>
    <property type="match status" value="1"/>
</dbReference>
<keyword evidence="4" id="KW-0479">Metal-binding</keyword>
<proteinExistence type="predicted"/>
<dbReference type="OrthoDB" id="9782387at2"/>
<dbReference type="HOGENOM" id="CLU_078147_1_1_4"/>
<dbReference type="Pfam" id="PF04055">
    <property type="entry name" value="Radical_SAM"/>
    <property type="match status" value="1"/>
</dbReference>
<dbReference type="InterPro" id="IPR058240">
    <property type="entry name" value="rSAM_sf"/>
</dbReference>
<evidence type="ECO:0000256" key="6">
    <source>
        <dbReference type="ARBA" id="ARBA00023014"/>
    </source>
</evidence>
<feature type="domain" description="Radical SAM core" evidence="7">
    <location>
        <begin position="19"/>
        <end position="237"/>
    </location>
</feature>
<evidence type="ECO:0000256" key="4">
    <source>
        <dbReference type="ARBA" id="ARBA00022723"/>
    </source>
</evidence>
<keyword evidence="3" id="KW-0949">S-adenosyl-L-methionine</keyword>
<dbReference type="SUPFAM" id="SSF102114">
    <property type="entry name" value="Radical SAM enzymes"/>
    <property type="match status" value="1"/>
</dbReference>
<dbReference type="NCBIfam" id="TIGR02495">
    <property type="entry name" value="NrdG2"/>
    <property type="match status" value="1"/>
</dbReference>
<evidence type="ECO:0000259" key="7">
    <source>
        <dbReference type="PROSITE" id="PS51918"/>
    </source>
</evidence>
<evidence type="ECO:0000256" key="3">
    <source>
        <dbReference type="ARBA" id="ARBA00022691"/>
    </source>
</evidence>
<dbReference type="InterPro" id="IPR012840">
    <property type="entry name" value="NrdG2"/>
</dbReference>
<name>H3KDV3_9BURK</name>
<gene>
    <name evidence="8" type="ORF">HMPREF9440_00914</name>
</gene>
<dbReference type="SMART" id="SM00729">
    <property type="entry name" value="Elp3"/>
    <property type="match status" value="1"/>
</dbReference>
<sequence>MPAAALRVAAITPFTTIDFPGRLSAVVFVQGCPWRCVYCHNDWMQSRAHAPESSWDEVMKLLSRRKGLLDGVVFSGGEPTVDHALPEAMRTVKSMGFEVGLHTGGSYPDRLAACLPLIDWVGLDVKAVPTDPETYDRVTGVPGSCAHFLESYRMIREAGVELECRTTAHPAWLPEDRLLALADWLKDEEVDTFALQIYRQPPGSFLARFDRIGADYPGERALAALKGAVGHFTERRG</sequence>
<dbReference type="CDD" id="cd01335">
    <property type="entry name" value="Radical_SAM"/>
    <property type="match status" value="1"/>
</dbReference>
<evidence type="ECO:0000313" key="8">
    <source>
        <dbReference type="EMBL" id="EHY31706.1"/>
    </source>
</evidence>
<dbReference type="AlphaFoldDB" id="H3KDV3"/>
<dbReference type="STRING" id="762967.HMPREF9440_00914"/>
<keyword evidence="6" id="KW-0411">Iron-sulfur</keyword>
<dbReference type="EMBL" id="AFBQ01000124">
    <property type="protein sequence ID" value="EHY31706.1"/>
    <property type="molecule type" value="Genomic_DNA"/>
</dbReference>
<dbReference type="PROSITE" id="PS51918">
    <property type="entry name" value="RADICAL_SAM"/>
    <property type="match status" value="1"/>
</dbReference>
<dbReference type="InterPro" id="IPR006638">
    <property type="entry name" value="Elp3/MiaA/NifB-like_rSAM"/>
</dbReference>
<dbReference type="GO" id="GO:0051539">
    <property type="term" value="F:4 iron, 4 sulfur cluster binding"/>
    <property type="evidence" value="ECO:0007669"/>
    <property type="project" value="UniProtKB-KW"/>
</dbReference>
<dbReference type="GO" id="GO:0003824">
    <property type="term" value="F:catalytic activity"/>
    <property type="evidence" value="ECO:0007669"/>
    <property type="project" value="InterPro"/>
</dbReference>
<evidence type="ECO:0000256" key="5">
    <source>
        <dbReference type="ARBA" id="ARBA00023004"/>
    </source>
</evidence>
<dbReference type="InterPro" id="IPR007197">
    <property type="entry name" value="rSAM"/>
</dbReference>
<dbReference type="RefSeq" id="WP_008541655.1">
    <property type="nucleotide sequence ID" value="NZ_JH604931.1"/>
</dbReference>
<keyword evidence="9" id="KW-1185">Reference proteome</keyword>
<dbReference type="Proteomes" id="UP000004956">
    <property type="component" value="Unassembled WGS sequence"/>
</dbReference>
<protein>
    <submittedName>
        <fullName evidence="8">Anaerobic ribonucleoside-triphosphate reductase activating protein</fullName>
    </submittedName>
</protein>
<keyword evidence="2" id="KW-0004">4Fe-4S</keyword>